<dbReference type="STRING" id="626522.GCWU000325_01331"/>
<feature type="region of interest" description="Disordered" evidence="1">
    <location>
        <begin position="26"/>
        <end position="55"/>
    </location>
</feature>
<feature type="compositionally biased region" description="Basic and acidic residues" evidence="1">
    <location>
        <begin position="26"/>
        <end position="39"/>
    </location>
</feature>
<gene>
    <name evidence="2" type="ORF">GCWU000325_01331</name>
</gene>
<accession>C9LGI8</accession>
<organism evidence="2 3">
    <name type="scientific">Alloprevotella tannerae ATCC 51259</name>
    <dbReference type="NCBI Taxonomy" id="626522"/>
    <lineage>
        <taxon>Bacteria</taxon>
        <taxon>Pseudomonadati</taxon>
        <taxon>Bacteroidota</taxon>
        <taxon>Bacteroidia</taxon>
        <taxon>Bacteroidales</taxon>
        <taxon>Prevotellaceae</taxon>
        <taxon>Alloprevotella</taxon>
    </lineage>
</organism>
<dbReference type="GeneID" id="84576290"/>
<name>C9LGI8_9BACT</name>
<proteinExistence type="predicted"/>
<evidence type="ECO:0000313" key="3">
    <source>
        <dbReference type="Proteomes" id="UP000003460"/>
    </source>
</evidence>
<dbReference type="OrthoDB" id="1081166at2"/>
<protein>
    <submittedName>
        <fullName evidence="2">Uncharacterized protein</fullName>
    </submittedName>
</protein>
<keyword evidence="3" id="KW-1185">Reference proteome</keyword>
<dbReference type="HOGENOM" id="CLU_035806_0_0_10"/>
<dbReference type="eggNOG" id="ENOG5033PXS">
    <property type="taxonomic scope" value="Bacteria"/>
</dbReference>
<dbReference type="RefSeq" id="WP_006255104.1">
    <property type="nucleotide sequence ID" value="NZ_GG700642.1"/>
</dbReference>
<evidence type="ECO:0000256" key="1">
    <source>
        <dbReference type="SAM" id="MobiDB-lite"/>
    </source>
</evidence>
<dbReference type="PROSITE" id="PS51257">
    <property type="entry name" value="PROKAR_LIPOPROTEIN"/>
    <property type="match status" value="1"/>
</dbReference>
<dbReference type="EMBL" id="ACIJ02000018">
    <property type="protein sequence ID" value="EEX71796.1"/>
    <property type="molecule type" value="Genomic_DNA"/>
</dbReference>
<dbReference type="Proteomes" id="UP000003460">
    <property type="component" value="Unassembled WGS sequence"/>
</dbReference>
<comment type="caution">
    <text evidence="2">The sequence shown here is derived from an EMBL/GenBank/DDBJ whole genome shotgun (WGS) entry which is preliminary data.</text>
</comment>
<reference evidence="2" key="1">
    <citation type="submission" date="2009-09" db="EMBL/GenBank/DDBJ databases">
        <authorList>
            <person name="Weinstock G."/>
            <person name="Sodergren E."/>
            <person name="Clifton S."/>
            <person name="Fulton L."/>
            <person name="Fulton B."/>
            <person name="Courtney L."/>
            <person name="Fronick C."/>
            <person name="Harrison M."/>
            <person name="Strong C."/>
            <person name="Farmer C."/>
            <person name="Delahaunty K."/>
            <person name="Markovic C."/>
            <person name="Hall O."/>
            <person name="Minx P."/>
            <person name="Tomlinson C."/>
            <person name="Mitreva M."/>
            <person name="Nelson J."/>
            <person name="Hou S."/>
            <person name="Wollam A."/>
            <person name="Pepin K.H."/>
            <person name="Johnson M."/>
            <person name="Bhonagiri V."/>
            <person name="Nash W.E."/>
            <person name="Warren W."/>
            <person name="Chinwalla A."/>
            <person name="Mardis E.R."/>
            <person name="Wilson R.K."/>
        </authorList>
    </citation>
    <scope>NUCLEOTIDE SEQUENCE [LARGE SCALE GENOMIC DNA]</scope>
    <source>
        <strain evidence="2">ATCC 51259</strain>
    </source>
</reference>
<sequence length="483" mass="55023">METIIKKSLLLVCILLAGCSTDNLIDNKENDKTDPEKKGLTTFVSSGEAQESKEQKQIRTVGQYEKDNFVSQLNVSWMKGDHIWVKRENGWAQDSANSIKGDYELFYRNEQAHFYFPGVFTAPSYVVRYTGHGNATTHDKVTIASVQNQEYENQATQFGLVGDCAVGIANKITQQGGFYYYFFKLDHKAAYITFAPYSEMKALWDISNTYIRQIKVTADKAISGTFNFTDDGIDLNSRPATTDENKTITFNVGKGTKGFGVNPSTTKGRGYAMMVIAPGTYETFKVEYTLEDGYHNKLTFSNEYKNVTFKAGKNKFIRQHMQVSNLDAMGVSVPQRWSRHDAEYCPNVNEIVWYIEKGDPHFVDKEFYQYNDRLYYGAGVWIKKQSVIATENHKIVADLKAKAPDEKDYTRGGYPTSNITGLPTGRPEKIEDYFFLRIGDYWSSTEVYNSSGNIFYLSTQENNKSIRISQSGKDYSRNVWRAQ</sequence>
<dbReference type="AlphaFoldDB" id="C9LGI8"/>
<evidence type="ECO:0000313" key="2">
    <source>
        <dbReference type="EMBL" id="EEX71796.1"/>
    </source>
</evidence>